<comment type="caution">
    <text evidence="1">The sequence shown here is derived from an EMBL/GenBank/DDBJ whole genome shotgun (WGS) entry which is preliminary data.</text>
</comment>
<proteinExistence type="predicted"/>
<dbReference type="Proteomes" id="UP000683360">
    <property type="component" value="Unassembled WGS sequence"/>
</dbReference>
<dbReference type="OrthoDB" id="2461at2759"/>
<gene>
    <name evidence="1" type="ORF">MEDL_8661</name>
</gene>
<dbReference type="EC" id="5.3.1.23" evidence="1"/>
<protein>
    <submittedName>
        <fullName evidence="1">MtnA</fullName>
        <ecNumber evidence="1">5.3.1.23</ecNumber>
    </submittedName>
</protein>
<dbReference type="GO" id="GO:0046523">
    <property type="term" value="F:S-methyl-5-thioribose-1-phosphate isomerase activity"/>
    <property type="evidence" value="ECO:0007669"/>
    <property type="project" value="UniProtKB-EC"/>
</dbReference>
<evidence type="ECO:0000313" key="2">
    <source>
        <dbReference type="Proteomes" id="UP000683360"/>
    </source>
</evidence>
<keyword evidence="2" id="KW-1185">Reference proteome</keyword>
<dbReference type="AlphaFoldDB" id="A0A8S3QED4"/>
<keyword evidence="1" id="KW-0413">Isomerase</keyword>
<reference evidence="1" key="1">
    <citation type="submission" date="2021-03" db="EMBL/GenBank/DDBJ databases">
        <authorList>
            <person name="Bekaert M."/>
        </authorList>
    </citation>
    <scope>NUCLEOTIDE SEQUENCE</scope>
</reference>
<dbReference type="InterPro" id="IPR027363">
    <property type="entry name" value="M1Pi_N"/>
</dbReference>
<dbReference type="Gene3D" id="1.20.120.420">
    <property type="entry name" value="translation initiation factor eif-2b, domain 1"/>
    <property type="match status" value="1"/>
</dbReference>
<accession>A0A8S3QED4</accession>
<organism evidence="1 2">
    <name type="scientific">Mytilus edulis</name>
    <name type="common">Blue mussel</name>
    <dbReference type="NCBI Taxonomy" id="6550"/>
    <lineage>
        <taxon>Eukaryota</taxon>
        <taxon>Metazoa</taxon>
        <taxon>Spiralia</taxon>
        <taxon>Lophotrochozoa</taxon>
        <taxon>Mollusca</taxon>
        <taxon>Bivalvia</taxon>
        <taxon>Autobranchia</taxon>
        <taxon>Pteriomorphia</taxon>
        <taxon>Mytilida</taxon>
        <taxon>Mytiloidea</taxon>
        <taxon>Mytilidae</taxon>
        <taxon>Mytilinae</taxon>
        <taxon>Mytilus</taxon>
    </lineage>
</organism>
<dbReference type="EMBL" id="CAJPWZ010000460">
    <property type="protein sequence ID" value="CAG2193567.1"/>
    <property type="molecule type" value="Genomic_DNA"/>
</dbReference>
<sequence>MIKNTEDGWNAIKKMQIRGAPAIAVAVELIPKQFSNYMVLYVLKIQGAPSFVVVGCRTDTPTIQFEGAPSFAVVGCRTDTQKQFNSGAPSFVVVGCRTDTQTIPVTIWIPKQFNVELIPPSFAFAVAVELIPKQFSNYMALYVLRLRSTFLAVVGCRTDTQTIQYYMVLYFVLIQDTFYMLEAVELDTQTPVTICVDSGESSFVVVARLIPKQFSCRTDTQQFSNYMIRGAPSLVVVGCCRTDTNSVTDSVPLLLWLYYKHFSIIWIRGAPAIAVVGCRTDTQTIQ</sequence>
<name>A0A8S3QED4_MYTED</name>
<evidence type="ECO:0000313" key="1">
    <source>
        <dbReference type="EMBL" id="CAG2193567.1"/>
    </source>
</evidence>